<accession>A0AAP0JYG2</accession>
<reference evidence="2 4" key="1">
    <citation type="submission" date="2024-01" db="EMBL/GenBank/DDBJ databases">
        <title>Genome assemblies of Stephania.</title>
        <authorList>
            <person name="Yang L."/>
        </authorList>
    </citation>
    <scope>NUCLEOTIDE SEQUENCE [LARGE SCALE GENOMIC DNA]</scope>
    <source>
        <strain evidence="2">YNDBR</strain>
        <tissue evidence="2">Leaf</tissue>
    </source>
</reference>
<evidence type="ECO:0000313" key="3">
    <source>
        <dbReference type="EMBL" id="KAK9142412.1"/>
    </source>
</evidence>
<evidence type="ECO:0000313" key="2">
    <source>
        <dbReference type="EMBL" id="KAK9142411.1"/>
    </source>
</evidence>
<sequence length="149" mass="17093">MANIEEPMLDKVYYRDCPGCRMDQLKETRRGIPYKEFTYKISNTSSTFATARAHATKRHSFHHEVGSRFSAPDIVLLALLHPIRNLEKIRAICRGGDIGNQQLPAITGGFAGKTDEKRKESRWGREREKEGRRKFGVEGMVGGCRKRRR</sequence>
<evidence type="ECO:0000256" key="1">
    <source>
        <dbReference type="SAM" id="MobiDB-lite"/>
    </source>
</evidence>
<dbReference type="Proteomes" id="UP001420932">
    <property type="component" value="Unassembled WGS sequence"/>
</dbReference>
<gene>
    <name evidence="2" type="ORF">Syun_011811</name>
    <name evidence="3" type="ORF">Syun_011812</name>
</gene>
<protein>
    <submittedName>
        <fullName evidence="2">Uncharacterized protein</fullName>
    </submittedName>
</protein>
<name>A0AAP0JYG2_9MAGN</name>
<evidence type="ECO:0000313" key="4">
    <source>
        <dbReference type="Proteomes" id="UP001420932"/>
    </source>
</evidence>
<keyword evidence="4" id="KW-1185">Reference proteome</keyword>
<comment type="caution">
    <text evidence="2">The sequence shown here is derived from an EMBL/GenBank/DDBJ whole genome shotgun (WGS) entry which is preliminary data.</text>
</comment>
<organism evidence="2 4">
    <name type="scientific">Stephania yunnanensis</name>
    <dbReference type="NCBI Taxonomy" id="152371"/>
    <lineage>
        <taxon>Eukaryota</taxon>
        <taxon>Viridiplantae</taxon>
        <taxon>Streptophyta</taxon>
        <taxon>Embryophyta</taxon>
        <taxon>Tracheophyta</taxon>
        <taxon>Spermatophyta</taxon>
        <taxon>Magnoliopsida</taxon>
        <taxon>Ranunculales</taxon>
        <taxon>Menispermaceae</taxon>
        <taxon>Menispermoideae</taxon>
        <taxon>Cissampelideae</taxon>
        <taxon>Stephania</taxon>
    </lineage>
</organism>
<feature type="compositionally biased region" description="Basic and acidic residues" evidence="1">
    <location>
        <begin position="113"/>
        <end position="136"/>
    </location>
</feature>
<dbReference type="AlphaFoldDB" id="A0AAP0JYG2"/>
<dbReference type="EMBL" id="JBBNAF010000005">
    <property type="protein sequence ID" value="KAK9142412.1"/>
    <property type="molecule type" value="Genomic_DNA"/>
</dbReference>
<feature type="region of interest" description="Disordered" evidence="1">
    <location>
        <begin position="107"/>
        <end position="149"/>
    </location>
</feature>
<proteinExistence type="predicted"/>
<dbReference type="EMBL" id="JBBNAF010000005">
    <property type="protein sequence ID" value="KAK9142411.1"/>
    <property type="molecule type" value="Genomic_DNA"/>
</dbReference>